<feature type="domain" description="Xaa-Pro dipeptidyl-peptidase C-terminal" evidence="3">
    <location>
        <begin position="325"/>
        <end position="570"/>
    </location>
</feature>
<dbReference type="Gene3D" id="3.40.50.1820">
    <property type="entry name" value="alpha/beta hydrolase"/>
    <property type="match status" value="2"/>
</dbReference>
<accession>A0ABY5MTT8</accession>
<dbReference type="InterPro" id="IPR005674">
    <property type="entry name" value="CocE/Ser_esterase"/>
</dbReference>
<dbReference type="EMBL" id="CP097253">
    <property type="protein sequence ID" value="UUR06844.1"/>
    <property type="molecule type" value="Genomic_DNA"/>
</dbReference>
<dbReference type="InterPro" id="IPR008979">
    <property type="entry name" value="Galactose-bd-like_sf"/>
</dbReference>
<gene>
    <name evidence="4" type="ORF">M1K48_07710</name>
</gene>
<evidence type="ECO:0000259" key="3">
    <source>
        <dbReference type="SMART" id="SM00939"/>
    </source>
</evidence>
<dbReference type="GO" id="GO:0016787">
    <property type="term" value="F:hydrolase activity"/>
    <property type="evidence" value="ECO:0007669"/>
    <property type="project" value="UniProtKB-KW"/>
</dbReference>
<dbReference type="Proteomes" id="UP000831921">
    <property type="component" value="Chromosome"/>
</dbReference>
<feature type="chain" id="PRO_5046604337" evidence="2">
    <location>
        <begin position="24"/>
        <end position="577"/>
    </location>
</feature>
<dbReference type="SUPFAM" id="SSF49785">
    <property type="entry name" value="Galactose-binding domain-like"/>
    <property type="match status" value="1"/>
</dbReference>
<proteinExistence type="predicted"/>
<dbReference type="SMART" id="SM00939">
    <property type="entry name" value="PepX_C"/>
    <property type="match status" value="1"/>
</dbReference>
<feature type="signal peptide" evidence="2">
    <location>
        <begin position="1"/>
        <end position="23"/>
    </location>
</feature>
<organism evidence="4 5">
    <name type="scientific">Sphingomonas glaciei</name>
    <dbReference type="NCBI Taxonomy" id="2938948"/>
    <lineage>
        <taxon>Bacteria</taxon>
        <taxon>Pseudomonadati</taxon>
        <taxon>Pseudomonadota</taxon>
        <taxon>Alphaproteobacteria</taxon>
        <taxon>Sphingomonadales</taxon>
        <taxon>Sphingomonadaceae</taxon>
        <taxon>Sphingomonas</taxon>
    </lineage>
</organism>
<evidence type="ECO:0000313" key="5">
    <source>
        <dbReference type="Proteomes" id="UP000831921"/>
    </source>
</evidence>
<reference evidence="4 5" key="1">
    <citation type="submission" date="2022-05" db="EMBL/GenBank/DDBJ databases">
        <title>S8-45 Sphingomonas ultraviolaceadurans.</title>
        <authorList>
            <person name="Liu Y."/>
        </authorList>
    </citation>
    <scope>NUCLEOTIDE SEQUENCE [LARGE SCALE GENOMIC DNA]</scope>
    <source>
        <strain evidence="4 5">S8-45</strain>
    </source>
</reference>
<dbReference type="Gene3D" id="2.60.120.260">
    <property type="entry name" value="Galactose-binding domain-like"/>
    <property type="match status" value="1"/>
</dbReference>
<dbReference type="RefSeq" id="WP_249454080.1">
    <property type="nucleotide sequence ID" value="NZ_CP097253.1"/>
</dbReference>
<dbReference type="InterPro" id="IPR013736">
    <property type="entry name" value="Xaa-Pro_dipept_C"/>
</dbReference>
<evidence type="ECO:0000256" key="2">
    <source>
        <dbReference type="SAM" id="SignalP"/>
    </source>
</evidence>
<dbReference type="SUPFAM" id="SSF53474">
    <property type="entry name" value="alpha/beta-Hydrolases"/>
    <property type="match status" value="1"/>
</dbReference>
<keyword evidence="2" id="KW-0732">Signal</keyword>
<sequence>MLRSVLGYSVGIVSSVAAAPAAAQNDPSVVETSRYLESFDGTRIAITILRPAQAGRVVTTPLPVIVTQDRGQEGSERVAAARRFFLGRGYVIVAQDRRGVGASFGVQKGFVNAFDAEDAKTVIEWAGAQSFSNGRVVSWGCSNQGAWQYLVAALKPRHLVAIAPSCASPQFFDHGVMTNGVPTFPAGTAPFDGNCGKAPAERFPAKPVSEDRDGTLLKEARKNRGCNAPMLGQYWRTMARDGLNPVTGTRPGLDDSSITHWQAIRDSGIPMLQIGGWYDAAVIGQMQGQRLWGGRVIMGPWVHGNGLPAGATFANATRDLIEETGRWFDHYAKGVANGAEVPGVTYYTVNAPKGQEWSRRASWPAVTEGQTSFYLSATGLSRAPARAAAPATYAEQPLSWFGGRYEPLSHWWNGDMAEDDRKMLGHQSGPLAADTRITGTPALRLWLSADTPDANLFAVLEDVAPDGRSTYVTDGRLRVASRKITLAPFPNSIQYWKPNYGSDQQPLKPGEVAEAAFEFYPISYVFKRGHRIRLSIATAIGKDYHAPPLNRGKAPTITIRRDAAHPSRLLLPIVPNR</sequence>
<keyword evidence="5" id="KW-1185">Reference proteome</keyword>
<name>A0ABY5MTT8_9SPHN</name>
<dbReference type="Pfam" id="PF02129">
    <property type="entry name" value="Peptidase_S15"/>
    <property type="match status" value="1"/>
</dbReference>
<dbReference type="NCBIfam" id="TIGR00976">
    <property type="entry name" value="CocE_NonD"/>
    <property type="match status" value="1"/>
</dbReference>
<evidence type="ECO:0000313" key="4">
    <source>
        <dbReference type="EMBL" id="UUR06844.1"/>
    </source>
</evidence>
<keyword evidence="1 4" id="KW-0378">Hydrolase</keyword>
<evidence type="ECO:0000256" key="1">
    <source>
        <dbReference type="ARBA" id="ARBA00022801"/>
    </source>
</evidence>
<dbReference type="InterPro" id="IPR000383">
    <property type="entry name" value="Xaa-Pro-like_dom"/>
</dbReference>
<protein>
    <submittedName>
        <fullName evidence="4">CocE/NonD family hydrolase</fullName>
    </submittedName>
</protein>
<dbReference type="Pfam" id="PF08530">
    <property type="entry name" value="PepX_C"/>
    <property type="match status" value="1"/>
</dbReference>
<dbReference type="InterPro" id="IPR029058">
    <property type="entry name" value="AB_hydrolase_fold"/>
</dbReference>